<proteinExistence type="predicted"/>
<reference evidence="1 2" key="1">
    <citation type="submission" date="2016-08" db="EMBL/GenBank/DDBJ databases">
        <title>A Parts List for Fungal Cellulosomes Revealed by Comparative Genomics.</title>
        <authorList>
            <consortium name="DOE Joint Genome Institute"/>
            <person name="Haitjema C.H."/>
            <person name="Gilmore S.P."/>
            <person name="Henske J.K."/>
            <person name="Solomon K.V."/>
            <person name="De Groot R."/>
            <person name="Kuo A."/>
            <person name="Mondo S.J."/>
            <person name="Salamov A.A."/>
            <person name="Labutti K."/>
            <person name="Zhao Z."/>
            <person name="Chiniquy J."/>
            <person name="Barry K."/>
            <person name="Brewer H.M."/>
            <person name="Purvine S.O."/>
            <person name="Wright A.T."/>
            <person name="Boxma B."/>
            <person name="Van Alen T."/>
            <person name="Hackstein J.H."/>
            <person name="Baker S.E."/>
            <person name="Grigoriev I.V."/>
            <person name="O'Malley M.A."/>
        </authorList>
    </citation>
    <scope>NUCLEOTIDE SEQUENCE [LARGE SCALE GENOMIC DNA]</scope>
    <source>
        <strain evidence="1 2">S4</strain>
    </source>
</reference>
<accession>A0A1Y1VTM6</accession>
<comment type="caution">
    <text evidence="1">The sequence shown here is derived from an EMBL/GenBank/DDBJ whole genome shotgun (WGS) entry which is preliminary data.</text>
</comment>
<organism evidence="1 2">
    <name type="scientific">Anaeromyces robustus</name>
    <dbReference type="NCBI Taxonomy" id="1754192"/>
    <lineage>
        <taxon>Eukaryota</taxon>
        <taxon>Fungi</taxon>
        <taxon>Fungi incertae sedis</taxon>
        <taxon>Chytridiomycota</taxon>
        <taxon>Chytridiomycota incertae sedis</taxon>
        <taxon>Neocallimastigomycetes</taxon>
        <taxon>Neocallimastigales</taxon>
        <taxon>Neocallimastigaceae</taxon>
        <taxon>Anaeromyces</taxon>
    </lineage>
</organism>
<keyword evidence="2" id="KW-1185">Reference proteome</keyword>
<sequence length="86" mass="10037">MIKLNNISSSSREIMEFYWDRYSLFNSLVVISDNSSVDNRFNNIEWKYLFKCQTESGTYSKSPFLLRNVNTDKIIGQPSRTNAEAI</sequence>
<evidence type="ECO:0000313" key="2">
    <source>
        <dbReference type="Proteomes" id="UP000193944"/>
    </source>
</evidence>
<gene>
    <name evidence="1" type="ORF">BCR32DRAFT_287129</name>
</gene>
<dbReference type="EMBL" id="MCFG01000531">
    <property type="protein sequence ID" value="ORX64365.1"/>
    <property type="molecule type" value="Genomic_DNA"/>
</dbReference>
<name>A0A1Y1VTM6_9FUNG</name>
<dbReference type="AlphaFoldDB" id="A0A1Y1VTM6"/>
<reference evidence="1 2" key="2">
    <citation type="submission" date="2016-08" db="EMBL/GenBank/DDBJ databases">
        <title>Pervasive Adenine N6-methylation of Active Genes in Fungi.</title>
        <authorList>
            <consortium name="DOE Joint Genome Institute"/>
            <person name="Mondo S.J."/>
            <person name="Dannebaum R.O."/>
            <person name="Kuo R.C."/>
            <person name="Labutti K."/>
            <person name="Haridas S."/>
            <person name="Kuo A."/>
            <person name="Salamov A."/>
            <person name="Ahrendt S.R."/>
            <person name="Lipzen A."/>
            <person name="Sullivan W."/>
            <person name="Andreopoulos W.B."/>
            <person name="Clum A."/>
            <person name="Lindquist E."/>
            <person name="Daum C."/>
            <person name="Ramamoorthy G.K."/>
            <person name="Gryganskyi A."/>
            <person name="Culley D."/>
            <person name="Magnuson J.K."/>
            <person name="James T.Y."/>
            <person name="O'Malley M.A."/>
            <person name="Stajich J.E."/>
            <person name="Spatafora J.W."/>
            <person name="Visel A."/>
            <person name="Grigoriev I.V."/>
        </authorList>
    </citation>
    <scope>NUCLEOTIDE SEQUENCE [LARGE SCALE GENOMIC DNA]</scope>
    <source>
        <strain evidence="1 2">S4</strain>
    </source>
</reference>
<dbReference type="Proteomes" id="UP000193944">
    <property type="component" value="Unassembled WGS sequence"/>
</dbReference>
<protein>
    <submittedName>
        <fullName evidence="1">Uncharacterized protein</fullName>
    </submittedName>
</protein>
<evidence type="ECO:0000313" key="1">
    <source>
        <dbReference type="EMBL" id="ORX64365.1"/>
    </source>
</evidence>